<protein>
    <submittedName>
        <fullName evidence="2">MFS transporter</fullName>
    </submittedName>
</protein>
<feature type="transmembrane region" description="Helical" evidence="1">
    <location>
        <begin position="20"/>
        <end position="45"/>
    </location>
</feature>
<dbReference type="RefSeq" id="WP_238847171.1">
    <property type="nucleotide sequence ID" value="NZ_CP046172.1"/>
</dbReference>
<keyword evidence="1" id="KW-0472">Membrane</keyword>
<dbReference type="EMBL" id="CP046172">
    <property type="protein sequence ID" value="QIS09765.1"/>
    <property type="molecule type" value="Genomic_DNA"/>
</dbReference>
<evidence type="ECO:0000256" key="1">
    <source>
        <dbReference type="SAM" id="Phobius"/>
    </source>
</evidence>
<name>A0A6G9Y921_9NOCA</name>
<dbReference type="Gene3D" id="1.20.1250.20">
    <property type="entry name" value="MFS general substrate transporter like domains"/>
    <property type="match status" value="1"/>
</dbReference>
<reference evidence="2 3" key="1">
    <citation type="journal article" date="2019" name="ACS Chem. Biol.">
        <title>Identification and Mobilization of a Cryptic Antibiotic Biosynthesis Gene Locus from a Human-Pathogenic Nocardia Isolate.</title>
        <authorList>
            <person name="Herisse M."/>
            <person name="Ishida K."/>
            <person name="Porter J.L."/>
            <person name="Howden B."/>
            <person name="Hertweck C."/>
            <person name="Stinear T.P."/>
            <person name="Pidot S.J."/>
        </authorList>
    </citation>
    <scope>NUCLEOTIDE SEQUENCE [LARGE SCALE GENOMIC DNA]</scope>
    <source>
        <strain evidence="2 3">AUSMDU00012717</strain>
    </source>
</reference>
<feature type="transmembrane region" description="Helical" evidence="1">
    <location>
        <begin position="305"/>
        <end position="325"/>
    </location>
</feature>
<dbReference type="InterPro" id="IPR036259">
    <property type="entry name" value="MFS_trans_sf"/>
</dbReference>
<dbReference type="InterPro" id="IPR011701">
    <property type="entry name" value="MFS"/>
</dbReference>
<organism evidence="2 3">
    <name type="scientific">Nocardia arthritidis</name>
    <dbReference type="NCBI Taxonomy" id="228602"/>
    <lineage>
        <taxon>Bacteria</taxon>
        <taxon>Bacillati</taxon>
        <taxon>Actinomycetota</taxon>
        <taxon>Actinomycetes</taxon>
        <taxon>Mycobacteriales</taxon>
        <taxon>Nocardiaceae</taxon>
        <taxon>Nocardia</taxon>
    </lineage>
</organism>
<keyword evidence="1" id="KW-1133">Transmembrane helix</keyword>
<evidence type="ECO:0000313" key="2">
    <source>
        <dbReference type="EMBL" id="QIS09765.1"/>
    </source>
</evidence>
<feature type="transmembrane region" description="Helical" evidence="1">
    <location>
        <begin position="174"/>
        <end position="193"/>
    </location>
</feature>
<evidence type="ECO:0000313" key="3">
    <source>
        <dbReference type="Proteomes" id="UP000503540"/>
    </source>
</evidence>
<dbReference type="Pfam" id="PF07690">
    <property type="entry name" value="MFS_1"/>
    <property type="match status" value="1"/>
</dbReference>
<feature type="transmembrane region" description="Helical" evidence="1">
    <location>
        <begin position="248"/>
        <end position="270"/>
    </location>
</feature>
<accession>A0A6G9Y921</accession>
<sequence>MFERGPGAGMGYRGLIKRELLIWAAVSFTSKIPIAMTPLALVFLMRATDGYAFGATLAACYVVGEVAGASMQGMLLRHSRVRIELAIGLAVGAAAFAGLALSRHAPLPVLVVLACIAGAGPAASPGGLRSMLTAMVPERDVPRALSAETMLADVIWAISPAVVVALALRVDAAAPIALAALCAAMAAGLIFLLPEPSATPRPSGAESPWRAVASGWPIYLTSASAMSLLAIAELLLPALLEFRRVPVGWAGPMLTAFAVTAAVGAFCYGLRSWPGSVRTHSLVLLVVTTGWVALLAVLPGIGIGIALAVAGFFQSAVIVARNLALRERLPAAYHSSAYSVMYAASGVGYGFTATVGAIVLDHASPSTAILGAVVLTLIFTAISWLAERSPRPTPEPAYASTERP</sequence>
<feature type="transmembrane region" description="Helical" evidence="1">
    <location>
        <begin position="337"/>
        <end position="360"/>
    </location>
</feature>
<keyword evidence="3" id="KW-1185">Reference proteome</keyword>
<keyword evidence="1" id="KW-0812">Transmembrane</keyword>
<dbReference type="Proteomes" id="UP000503540">
    <property type="component" value="Chromosome"/>
</dbReference>
<dbReference type="AlphaFoldDB" id="A0A6G9Y921"/>
<feature type="transmembrane region" description="Helical" evidence="1">
    <location>
        <begin position="214"/>
        <end position="236"/>
    </location>
</feature>
<dbReference type="GO" id="GO:0022857">
    <property type="term" value="F:transmembrane transporter activity"/>
    <property type="evidence" value="ECO:0007669"/>
    <property type="project" value="InterPro"/>
</dbReference>
<feature type="transmembrane region" description="Helical" evidence="1">
    <location>
        <begin position="149"/>
        <end position="168"/>
    </location>
</feature>
<proteinExistence type="predicted"/>
<dbReference type="SUPFAM" id="SSF103473">
    <property type="entry name" value="MFS general substrate transporter"/>
    <property type="match status" value="1"/>
</dbReference>
<feature type="transmembrane region" description="Helical" evidence="1">
    <location>
        <begin position="366"/>
        <end position="386"/>
    </location>
</feature>
<feature type="transmembrane region" description="Helical" evidence="1">
    <location>
        <begin position="282"/>
        <end position="299"/>
    </location>
</feature>
<feature type="transmembrane region" description="Helical" evidence="1">
    <location>
        <begin position="51"/>
        <end position="71"/>
    </location>
</feature>
<gene>
    <name evidence="2" type="ORF">F5544_09325</name>
</gene>
<feature type="transmembrane region" description="Helical" evidence="1">
    <location>
        <begin position="107"/>
        <end position="128"/>
    </location>
</feature>
<feature type="transmembrane region" description="Helical" evidence="1">
    <location>
        <begin position="83"/>
        <end position="101"/>
    </location>
</feature>
<dbReference type="KEGG" id="nah:F5544_09325"/>